<sequence>MIQLFWCSSSVRGQERIQTAEGNAAAGVEEPRSYLETAGASLFGPLRPGSWRPLGVGSLLSEGWNEPYAPAPGDAPRQTWVNNADGAFYRLFVFSFSYARDLPGGGDAYNGNYFLFTPLSRRFELGWFVPFVTSAPDAARPTGAGNRTDFGDLTIAPRVLLAEDRRYTVTSNLFVRLPTGNARNGNGAASLSPDLEFWANPFDRWVVRGGVGVTVPTNYSSAAATLQRDNPWTGFNASPSPFTSFDARLAVGHYITPADARFFKNFVYYAAANLHTELGGGDSTYFSITPGFRFGLGNEWYVLGGLEVPLVGPMPFETQTIFQLIKNF</sequence>
<dbReference type="RefSeq" id="WP_406698857.1">
    <property type="nucleotide sequence ID" value="NZ_CP155447.1"/>
</dbReference>
<protein>
    <recommendedName>
        <fullName evidence="2">Transporter</fullName>
    </recommendedName>
</protein>
<name>A0AAU7CLB8_9BACT</name>
<dbReference type="EMBL" id="CP155447">
    <property type="protein sequence ID" value="XBH06006.1"/>
    <property type="molecule type" value="Genomic_DNA"/>
</dbReference>
<organism evidence="1">
    <name type="scientific">Singulisphaera sp. Ch08</name>
    <dbReference type="NCBI Taxonomy" id="3120278"/>
    <lineage>
        <taxon>Bacteria</taxon>
        <taxon>Pseudomonadati</taxon>
        <taxon>Planctomycetota</taxon>
        <taxon>Planctomycetia</taxon>
        <taxon>Isosphaerales</taxon>
        <taxon>Isosphaeraceae</taxon>
        <taxon>Singulisphaera</taxon>
    </lineage>
</organism>
<dbReference type="AlphaFoldDB" id="A0AAU7CLB8"/>
<evidence type="ECO:0008006" key="2">
    <source>
        <dbReference type="Google" id="ProtNLM"/>
    </source>
</evidence>
<gene>
    <name evidence="1" type="ORF">V5E97_08225</name>
</gene>
<reference evidence="1" key="1">
    <citation type="submission" date="2024-05" db="EMBL/GenBank/DDBJ databases">
        <title>Planctomycetes of the genus Singulisphaera possess chitinolytic capabilities.</title>
        <authorList>
            <person name="Ivanova A."/>
        </authorList>
    </citation>
    <scope>NUCLEOTIDE SEQUENCE</scope>
    <source>
        <strain evidence="1">Ch08T</strain>
    </source>
</reference>
<proteinExistence type="predicted"/>
<evidence type="ECO:0000313" key="1">
    <source>
        <dbReference type="EMBL" id="XBH06006.1"/>
    </source>
</evidence>
<accession>A0AAU7CLB8</accession>